<evidence type="ECO:0000259" key="9">
    <source>
        <dbReference type="SMART" id="SM00790"/>
    </source>
</evidence>
<evidence type="ECO:0000256" key="4">
    <source>
        <dbReference type="ARBA" id="ARBA00022723"/>
    </source>
</evidence>
<dbReference type="Proteomes" id="UP000053352">
    <property type="component" value="Unassembled WGS sequence"/>
</dbReference>
<evidence type="ECO:0000313" key="10">
    <source>
        <dbReference type="EMBL" id="KSW10731.1"/>
    </source>
</evidence>
<comment type="cofactor">
    <cofactor evidence="8">
        <name>tungstopterin</name>
        <dbReference type="ChEBI" id="CHEBI:30402"/>
    </cofactor>
</comment>
<comment type="cofactor">
    <cofactor evidence="1">
        <name>[4Fe-4S] cluster</name>
        <dbReference type="ChEBI" id="CHEBI:49883"/>
    </cofactor>
</comment>
<dbReference type="InterPro" id="IPR013983">
    <property type="entry name" value="Ald_Fedxn_OxRdtase_N"/>
</dbReference>
<dbReference type="SMART" id="SM00790">
    <property type="entry name" value="AFOR_N"/>
    <property type="match status" value="1"/>
</dbReference>
<name>A0A0V8RRQ3_PYROC</name>
<dbReference type="GO" id="GO:0016625">
    <property type="term" value="F:oxidoreductase activity, acting on the aldehyde or oxo group of donors, iron-sulfur protein as acceptor"/>
    <property type="evidence" value="ECO:0007669"/>
    <property type="project" value="InterPro"/>
</dbReference>
<dbReference type="Pfam" id="PF01314">
    <property type="entry name" value="AFOR_C"/>
    <property type="match status" value="1"/>
</dbReference>
<evidence type="ECO:0000256" key="3">
    <source>
        <dbReference type="ARBA" id="ARBA00022485"/>
    </source>
</evidence>
<protein>
    <submittedName>
        <fullName evidence="10">Aldehyde:ferredoxin oxidoreductase</fullName>
    </submittedName>
</protein>
<evidence type="ECO:0000256" key="2">
    <source>
        <dbReference type="ARBA" id="ARBA00011032"/>
    </source>
</evidence>
<evidence type="ECO:0000256" key="8">
    <source>
        <dbReference type="ARBA" id="ARBA00049934"/>
    </source>
</evidence>
<dbReference type="SUPFAM" id="SSF56228">
    <property type="entry name" value="Aldehyde ferredoxin oxidoreductase, N-terminal domain"/>
    <property type="match status" value="1"/>
</dbReference>
<dbReference type="Gene3D" id="3.60.9.10">
    <property type="entry name" value="Aldehyde ferredoxin oxidoreductase, N-terminal domain"/>
    <property type="match status" value="1"/>
</dbReference>
<evidence type="ECO:0000313" key="11">
    <source>
        <dbReference type="Proteomes" id="UP000053352"/>
    </source>
</evidence>
<keyword evidence="3" id="KW-0004">4Fe-4S</keyword>
<organism evidence="10 11">
    <name type="scientific">Pyrodictium occultum</name>
    <dbReference type="NCBI Taxonomy" id="2309"/>
    <lineage>
        <taxon>Archaea</taxon>
        <taxon>Thermoproteota</taxon>
        <taxon>Thermoprotei</taxon>
        <taxon>Desulfurococcales</taxon>
        <taxon>Pyrodictiaceae</taxon>
        <taxon>Pyrodictium</taxon>
    </lineage>
</organism>
<dbReference type="InterPro" id="IPR051919">
    <property type="entry name" value="W-dependent_AOR"/>
</dbReference>
<dbReference type="STRING" id="2309.CF15_08075"/>
<evidence type="ECO:0000256" key="5">
    <source>
        <dbReference type="ARBA" id="ARBA00023002"/>
    </source>
</evidence>
<evidence type="ECO:0000256" key="6">
    <source>
        <dbReference type="ARBA" id="ARBA00023004"/>
    </source>
</evidence>
<dbReference type="InterPro" id="IPR001203">
    <property type="entry name" value="OxRdtase_Ald_Fedxn_C"/>
</dbReference>
<dbReference type="GO" id="GO:0009055">
    <property type="term" value="F:electron transfer activity"/>
    <property type="evidence" value="ECO:0007669"/>
    <property type="project" value="InterPro"/>
</dbReference>
<comment type="similarity">
    <text evidence="2">Belongs to the AOR/FOR family.</text>
</comment>
<dbReference type="OrthoDB" id="30771at2157"/>
<evidence type="ECO:0000256" key="1">
    <source>
        <dbReference type="ARBA" id="ARBA00001966"/>
    </source>
</evidence>
<proteinExistence type="inferred from homology"/>
<keyword evidence="4" id="KW-0479">Metal-binding</keyword>
<dbReference type="InterPro" id="IPR036503">
    <property type="entry name" value="Ald_Fedxn_OxRdtase_N_sf"/>
</dbReference>
<dbReference type="GO" id="GO:0046872">
    <property type="term" value="F:metal ion binding"/>
    <property type="evidence" value="ECO:0007669"/>
    <property type="project" value="UniProtKB-KW"/>
</dbReference>
<sequence>MEFKLLRVNLWSQKAREERVDEKTLRRFLGGRGLGAYLALREIPRGADPLGPDNRLYILTGPLTGMAVGDTRIGNGRYHAVGKSPLTGILGDSNAGGKFGPWLRFSGYDGIVLEGVSEEPVWISIVDGEVEFHDARPLWGKGVVYTEKRIREFMKMEDTSQGSVLAIGPAGENLARIAALINDSRRAAGRTGLGAVMGSKRVKAIFAYGSRKIEPVDPQGFLKAAKKFMEKVEANPVSQGLRKYGTAVLVNIINEHGALPTKNWTRGTFEKAYEISGEYMAEKYLKKNSGCWGCMIRCSRITEVKEGPYYTPVGKGPEYETIWANGANPMIGNMEALIKINYLLNDMGIDTISFGNAVAALMELYEKALNGALPKDKAEKLLSLLGDIKPTWGNADAVIELVWRTAYRDGIGDYLAEGTARFTEAFGSPDSAVHVRGLELPAYDPRAINGMALAYATSNRGGCHLRAYAVSFEVLGIPKKTDPLKIDLEKVQLVKFQQDFFAAIDSMVVCKFYTFSTGPEDYVPLIRAATGWEDFTAEELLTIGERIYNVERLFAVREGQGYRDYLPKRLLEQPLPDGPARGKTAKEALEAYLPEYYKLRGWEDGKPLPETLQRLGLNEFLYIVS</sequence>
<dbReference type="SUPFAM" id="SSF48310">
    <property type="entry name" value="Aldehyde ferredoxin oxidoreductase, C-terminal domains"/>
    <property type="match status" value="1"/>
</dbReference>
<keyword evidence="11" id="KW-1185">Reference proteome</keyword>
<dbReference type="InterPro" id="IPR013984">
    <property type="entry name" value="Ald_Fedxn_OxRdtase_dom2"/>
</dbReference>
<gene>
    <name evidence="10" type="ORF">CF15_08075</name>
</gene>
<accession>A0A0V8RRQ3</accession>
<dbReference type="InterPro" id="IPR013985">
    <property type="entry name" value="Ald_Fedxn_OxRdtase_dom3"/>
</dbReference>
<keyword evidence="7" id="KW-0411">Iron-sulfur</keyword>
<dbReference type="Gene3D" id="1.10.569.10">
    <property type="entry name" value="Aldehyde Ferredoxin Oxidoreductase Protein, subunit A, domain 2"/>
    <property type="match status" value="1"/>
</dbReference>
<dbReference type="InterPro" id="IPR036021">
    <property type="entry name" value="Tungsten_al_ferr_oxy-like_C"/>
</dbReference>
<keyword evidence="5" id="KW-0560">Oxidoreductase</keyword>
<dbReference type="PANTHER" id="PTHR30038">
    <property type="entry name" value="ALDEHYDE FERREDOXIN OXIDOREDUCTASE"/>
    <property type="match status" value="1"/>
</dbReference>
<evidence type="ECO:0000256" key="7">
    <source>
        <dbReference type="ARBA" id="ARBA00023014"/>
    </source>
</evidence>
<dbReference type="EMBL" id="LNTB01000002">
    <property type="protein sequence ID" value="KSW10731.1"/>
    <property type="molecule type" value="Genomic_DNA"/>
</dbReference>
<dbReference type="GO" id="GO:0051539">
    <property type="term" value="F:4 iron, 4 sulfur cluster binding"/>
    <property type="evidence" value="ECO:0007669"/>
    <property type="project" value="UniProtKB-KW"/>
</dbReference>
<dbReference type="AlphaFoldDB" id="A0A0V8RRQ3"/>
<reference evidence="10 11" key="1">
    <citation type="submission" date="2015-11" db="EMBL/GenBank/DDBJ databases">
        <title>Genome sequence of Pyrodictium occultum PL-19, a marine hyperthermophilic archaeon isolated from Volcano, Italy.</title>
        <authorList>
            <person name="Utturkar S."/>
            <person name="Huber H."/>
            <person name="Leptihn S."/>
            <person name="Brown S."/>
            <person name="Stetter K.O."/>
            <person name="Podar M."/>
        </authorList>
    </citation>
    <scope>NUCLEOTIDE SEQUENCE [LARGE SCALE GENOMIC DNA]</scope>
    <source>
        <strain evidence="10 11">PL-19</strain>
    </source>
</reference>
<dbReference type="Pfam" id="PF02730">
    <property type="entry name" value="AFOR_N"/>
    <property type="match status" value="1"/>
</dbReference>
<dbReference type="PANTHER" id="PTHR30038:SF0">
    <property type="entry name" value="TUNGSTEN-CONTAINING ALDEHYDE FERREDOXIN OXIDOREDUCTASE"/>
    <property type="match status" value="1"/>
</dbReference>
<comment type="caution">
    <text evidence="10">The sequence shown here is derived from an EMBL/GenBank/DDBJ whole genome shotgun (WGS) entry which is preliminary data.</text>
</comment>
<dbReference type="Gene3D" id="1.10.599.10">
    <property type="entry name" value="Aldehyde Ferredoxin Oxidoreductase Protein, subunit A, domain 3"/>
    <property type="match status" value="1"/>
</dbReference>
<feature type="domain" description="Aldehyde ferredoxin oxidoreductase N-terminal" evidence="9">
    <location>
        <begin position="1"/>
        <end position="211"/>
    </location>
</feature>
<keyword evidence="6" id="KW-0408">Iron</keyword>